<reference evidence="2 3" key="1">
    <citation type="submission" date="2020-10" db="EMBL/GenBank/DDBJ databases">
        <title>Haloactinobacterium sp. RN3S43, a bacterium isolated from saline soil.</title>
        <authorList>
            <person name="Sun J.-Q."/>
        </authorList>
    </citation>
    <scope>NUCLEOTIDE SEQUENCE [LARGE SCALE GENOMIC DNA]</scope>
    <source>
        <strain evidence="2 3">RN3S43</strain>
    </source>
</reference>
<dbReference type="KEGG" id="halt:IM660_12920"/>
<feature type="transmembrane region" description="Helical" evidence="1">
    <location>
        <begin position="6"/>
        <end position="27"/>
    </location>
</feature>
<dbReference type="AlphaFoldDB" id="A0A7M1SPU1"/>
<evidence type="ECO:0000256" key="1">
    <source>
        <dbReference type="SAM" id="Phobius"/>
    </source>
</evidence>
<dbReference type="InterPro" id="IPR025962">
    <property type="entry name" value="SdpI/YhfL"/>
</dbReference>
<evidence type="ECO:0000313" key="2">
    <source>
        <dbReference type="EMBL" id="QOR69578.1"/>
    </source>
</evidence>
<dbReference type="EMBL" id="CP063169">
    <property type="protein sequence ID" value="QOR69578.1"/>
    <property type="molecule type" value="Genomic_DNA"/>
</dbReference>
<accession>A0A7M1SPU1</accession>
<keyword evidence="3" id="KW-1185">Reference proteome</keyword>
<name>A0A7M1SPU1_9MICO</name>
<keyword evidence="1" id="KW-0472">Membrane</keyword>
<proteinExistence type="predicted"/>
<sequence>MTEADVVALTATGVLVVAAGLLLVVVARRAAQGRIRRNPIAGIRTAATMASDEAWLAAHREGESLTALGGWIFVATGAVTMTGARLGAEAAWLTAVLIAECSWRSARSSQVASAGIAPLVRSARKSPPGGREPG</sequence>
<organism evidence="2 3">
    <name type="scientific">Ruania alkalisoli</name>
    <dbReference type="NCBI Taxonomy" id="2779775"/>
    <lineage>
        <taxon>Bacteria</taxon>
        <taxon>Bacillati</taxon>
        <taxon>Actinomycetota</taxon>
        <taxon>Actinomycetes</taxon>
        <taxon>Micrococcales</taxon>
        <taxon>Ruaniaceae</taxon>
        <taxon>Ruania</taxon>
    </lineage>
</organism>
<keyword evidence="1" id="KW-1133">Transmembrane helix</keyword>
<dbReference type="RefSeq" id="WP_193496055.1">
    <property type="nucleotide sequence ID" value="NZ_CP063169.1"/>
</dbReference>
<dbReference type="Pfam" id="PF13630">
    <property type="entry name" value="SdpI"/>
    <property type="match status" value="1"/>
</dbReference>
<keyword evidence="1" id="KW-0812">Transmembrane</keyword>
<evidence type="ECO:0000313" key="3">
    <source>
        <dbReference type="Proteomes" id="UP000593758"/>
    </source>
</evidence>
<gene>
    <name evidence="2" type="ORF">IM660_12920</name>
</gene>
<protein>
    <submittedName>
        <fullName evidence="2">SdpI family protein</fullName>
    </submittedName>
</protein>
<dbReference type="Proteomes" id="UP000593758">
    <property type="component" value="Chromosome"/>
</dbReference>